<evidence type="ECO:0000256" key="3">
    <source>
        <dbReference type="ARBA" id="ARBA00022692"/>
    </source>
</evidence>
<dbReference type="PROSITE" id="PS00237">
    <property type="entry name" value="G_PROTEIN_RECEP_F1_1"/>
    <property type="match status" value="1"/>
</dbReference>
<feature type="transmembrane region" description="Helical" evidence="11">
    <location>
        <begin position="74"/>
        <end position="99"/>
    </location>
</feature>
<evidence type="ECO:0000256" key="1">
    <source>
        <dbReference type="ARBA" id="ARBA00004651"/>
    </source>
</evidence>
<dbReference type="Pfam" id="PF00001">
    <property type="entry name" value="7tm_1"/>
    <property type="match status" value="1"/>
</dbReference>
<keyword evidence="4 11" id="KW-1133">Transmembrane helix</keyword>
<evidence type="ECO:0000313" key="14">
    <source>
        <dbReference type="RefSeq" id="XP_002736922.1"/>
    </source>
</evidence>
<evidence type="ECO:0000259" key="12">
    <source>
        <dbReference type="PROSITE" id="PS50262"/>
    </source>
</evidence>
<reference evidence="14" key="1">
    <citation type="submission" date="2025-08" db="UniProtKB">
        <authorList>
            <consortium name="RefSeq"/>
        </authorList>
    </citation>
    <scope>IDENTIFICATION</scope>
    <source>
        <tissue evidence="14">Testes</tissue>
    </source>
</reference>
<evidence type="ECO:0000256" key="10">
    <source>
        <dbReference type="SAM" id="MobiDB-lite"/>
    </source>
</evidence>
<evidence type="ECO:0000256" key="2">
    <source>
        <dbReference type="ARBA" id="ARBA00022475"/>
    </source>
</evidence>
<feature type="transmembrane region" description="Helical" evidence="11">
    <location>
        <begin position="392"/>
        <end position="415"/>
    </location>
</feature>
<keyword evidence="8 9" id="KW-0807">Transducer</keyword>
<feature type="transmembrane region" description="Helical" evidence="11">
    <location>
        <begin position="235"/>
        <end position="264"/>
    </location>
</feature>
<keyword evidence="2" id="KW-1003">Cell membrane</keyword>
<dbReference type="CDD" id="cd15048">
    <property type="entry name" value="7tmA_Histamine_H3R_H4R"/>
    <property type="match status" value="1"/>
</dbReference>
<feature type="compositionally biased region" description="Polar residues" evidence="10">
    <location>
        <begin position="327"/>
        <end position="339"/>
    </location>
</feature>
<feature type="transmembrane region" description="Helical" evidence="11">
    <location>
        <begin position="427"/>
        <end position="446"/>
    </location>
</feature>
<evidence type="ECO:0000256" key="8">
    <source>
        <dbReference type="ARBA" id="ARBA00023224"/>
    </source>
</evidence>
<keyword evidence="7 9" id="KW-0675">Receptor</keyword>
<sequence length="472" mass="53835">MGTDATSGNGTLTIFTSTITEYVPANDSYLAHPHVVDASMASYVASFTAVQNISTLQPSDKILTYLPYSLSVSIFLGVLLSVIVLITIIGNFMVILAFITDVKLRRYIGNFFLLNLAVSDFIIGLVSLPLNTAWFLSGNWLLGEVVCKIWIVMDFTACYASVCAIVLISLDRYWLVSKNDYFVFQTNRKVACMCAASWVFSLLLYLPVEIGWTAFTGERNIDYTESCEIESWDNLYYQILLIALEFVLPLVALAYLNSSIYAYIRRRDRRWHDKNNRIKLAVEMSKPDIDQQKVEKGKIISISKAKSHVEIKREDSGSDDGEESDTFDNNVPDTNTDNITLDDPVTRNSESKTQIANGGKMRTYFKSFSARRKSVQPNLKKHRKHKKAAKRLAILVGTFVICWAPYKIVSLVKIFCADCSNEKVWEFVNYLLWCNSTINPLLYAFCNRRIRYNYIKFLCFFRKPSRSPKNSF</sequence>
<dbReference type="SUPFAM" id="SSF81321">
    <property type="entry name" value="Family A G protein-coupled receptor-like"/>
    <property type="match status" value="1"/>
</dbReference>
<accession>A0ABM0GTC6</accession>
<dbReference type="InterPro" id="IPR017452">
    <property type="entry name" value="GPCR_Rhodpsn_7TM"/>
</dbReference>
<dbReference type="PANTHER" id="PTHR24247">
    <property type="entry name" value="5-HYDROXYTRYPTAMINE RECEPTOR"/>
    <property type="match status" value="1"/>
</dbReference>
<feature type="domain" description="G-protein coupled receptors family 1 profile" evidence="12">
    <location>
        <begin position="90"/>
        <end position="443"/>
    </location>
</feature>
<name>A0ABM0GTC6_SACKO</name>
<evidence type="ECO:0000256" key="5">
    <source>
        <dbReference type="ARBA" id="ARBA00023040"/>
    </source>
</evidence>
<dbReference type="PANTHER" id="PTHR24247:SF195">
    <property type="entry name" value="G-PROTEIN COUPLED RECEPTORS FAMILY 1 PROFILE DOMAIN-CONTAINING PROTEIN"/>
    <property type="match status" value="1"/>
</dbReference>
<evidence type="ECO:0000313" key="13">
    <source>
        <dbReference type="Proteomes" id="UP000694865"/>
    </source>
</evidence>
<dbReference type="GeneID" id="100374837"/>
<keyword evidence="5 9" id="KW-0297">G-protein coupled receptor</keyword>
<protein>
    <submittedName>
        <fullName evidence="14">Histamine H3 receptor-like</fullName>
    </submittedName>
</protein>
<proteinExistence type="inferred from homology"/>
<dbReference type="Proteomes" id="UP000694865">
    <property type="component" value="Unplaced"/>
</dbReference>
<keyword evidence="6 11" id="KW-0472">Membrane</keyword>
<evidence type="ECO:0000256" key="9">
    <source>
        <dbReference type="RuleBase" id="RU000688"/>
    </source>
</evidence>
<evidence type="ECO:0000256" key="4">
    <source>
        <dbReference type="ARBA" id="ARBA00022989"/>
    </source>
</evidence>
<dbReference type="InterPro" id="IPR000276">
    <property type="entry name" value="GPCR_Rhodpsn"/>
</dbReference>
<feature type="region of interest" description="Disordered" evidence="10">
    <location>
        <begin position="310"/>
        <end position="351"/>
    </location>
</feature>
<gene>
    <name evidence="14" type="primary">LOC100374837</name>
</gene>
<dbReference type="PROSITE" id="PS50262">
    <property type="entry name" value="G_PROTEIN_RECEP_F1_2"/>
    <property type="match status" value="1"/>
</dbReference>
<feature type="compositionally biased region" description="Acidic residues" evidence="10">
    <location>
        <begin position="317"/>
        <end position="326"/>
    </location>
</feature>
<evidence type="ECO:0000256" key="11">
    <source>
        <dbReference type="SAM" id="Phobius"/>
    </source>
</evidence>
<feature type="transmembrane region" description="Helical" evidence="11">
    <location>
        <begin position="190"/>
        <end position="215"/>
    </location>
</feature>
<keyword evidence="3 9" id="KW-0812">Transmembrane</keyword>
<organism evidence="13 14">
    <name type="scientific">Saccoglossus kowalevskii</name>
    <name type="common">Acorn worm</name>
    <dbReference type="NCBI Taxonomy" id="10224"/>
    <lineage>
        <taxon>Eukaryota</taxon>
        <taxon>Metazoa</taxon>
        <taxon>Hemichordata</taxon>
        <taxon>Enteropneusta</taxon>
        <taxon>Harrimaniidae</taxon>
        <taxon>Saccoglossus</taxon>
    </lineage>
</organism>
<evidence type="ECO:0000256" key="7">
    <source>
        <dbReference type="ARBA" id="ARBA00023170"/>
    </source>
</evidence>
<keyword evidence="13" id="KW-1185">Reference proteome</keyword>
<comment type="subcellular location">
    <subcellularLocation>
        <location evidence="1">Cell membrane</location>
        <topology evidence="1">Multi-pass membrane protein</topology>
    </subcellularLocation>
</comment>
<comment type="similarity">
    <text evidence="9">Belongs to the G-protein coupled receptor 1 family.</text>
</comment>
<feature type="transmembrane region" description="Helical" evidence="11">
    <location>
        <begin position="149"/>
        <end position="170"/>
    </location>
</feature>
<dbReference type="PRINTS" id="PR00237">
    <property type="entry name" value="GPCRRHODOPSN"/>
</dbReference>
<evidence type="ECO:0000256" key="6">
    <source>
        <dbReference type="ARBA" id="ARBA00023136"/>
    </source>
</evidence>
<dbReference type="RefSeq" id="XP_002736922.1">
    <property type="nucleotide sequence ID" value="XM_002736876.1"/>
</dbReference>
<dbReference type="Gene3D" id="1.20.1070.10">
    <property type="entry name" value="Rhodopsin 7-helix transmembrane proteins"/>
    <property type="match status" value="2"/>
</dbReference>
<feature type="transmembrane region" description="Helical" evidence="11">
    <location>
        <begin position="111"/>
        <end position="137"/>
    </location>
</feature>